<dbReference type="Gene3D" id="3.40.720.10">
    <property type="entry name" value="Alkaline Phosphatase, subunit A"/>
    <property type="match status" value="1"/>
</dbReference>
<name>A0ABD5RCY9_9EURY</name>
<evidence type="ECO:0000313" key="3">
    <source>
        <dbReference type="Proteomes" id="UP001596201"/>
    </source>
</evidence>
<gene>
    <name evidence="2" type="ORF">ACFPJ5_13315</name>
</gene>
<dbReference type="AlphaFoldDB" id="A0ABD5RCY9"/>
<evidence type="ECO:0000313" key="2">
    <source>
        <dbReference type="EMBL" id="MFC5367909.1"/>
    </source>
</evidence>
<protein>
    <recommendedName>
        <fullName evidence="4">Sulfatase</fullName>
    </recommendedName>
</protein>
<organism evidence="2 3">
    <name type="scientific">Salinirubrum litoreum</name>
    <dbReference type="NCBI Taxonomy" id="1126234"/>
    <lineage>
        <taxon>Archaea</taxon>
        <taxon>Methanobacteriati</taxon>
        <taxon>Methanobacteriota</taxon>
        <taxon>Stenosarchaea group</taxon>
        <taxon>Halobacteria</taxon>
        <taxon>Halobacteriales</taxon>
        <taxon>Haloferacaceae</taxon>
        <taxon>Salinirubrum</taxon>
    </lineage>
</organism>
<dbReference type="RefSeq" id="WP_227230152.1">
    <property type="nucleotide sequence ID" value="NZ_JAJCVJ010000002.1"/>
</dbReference>
<feature type="region of interest" description="Disordered" evidence="1">
    <location>
        <begin position="298"/>
        <end position="355"/>
    </location>
</feature>
<dbReference type="InterPro" id="IPR017850">
    <property type="entry name" value="Alkaline_phosphatase_core_sf"/>
</dbReference>
<comment type="caution">
    <text evidence="2">The sequence shown here is derived from an EMBL/GenBank/DDBJ whole genome shotgun (WGS) entry which is preliminary data.</text>
</comment>
<dbReference type="Proteomes" id="UP001596201">
    <property type="component" value="Unassembled WGS sequence"/>
</dbReference>
<reference evidence="2 3" key="1">
    <citation type="journal article" date="2019" name="Int. J. Syst. Evol. Microbiol.">
        <title>The Global Catalogue of Microorganisms (GCM) 10K type strain sequencing project: providing services to taxonomists for standard genome sequencing and annotation.</title>
        <authorList>
            <consortium name="The Broad Institute Genomics Platform"/>
            <consortium name="The Broad Institute Genome Sequencing Center for Infectious Disease"/>
            <person name="Wu L."/>
            <person name="Ma J."/>
        </authorList>
    </citation>
    <scope>NUCLEOTIDE SEQUENCE [LARGE SCALE GENOMIC DNA]</scope>
    <source>
        <strain evidence="2 3">CGMCC 1.12237</strain>
    </source>
</reference>
<evidence type="ECO:0008006" key="4">
    <source>
        <dbReference type="Google" id="ProtNLM"/>
    </source>
</evidence>
<dbReference type="SUPFAM" id="SSF53649">
    <property type="entry name" value="Alkaline phosphatase-like"/>
    <property type="match status" value="1"/>
</dbReference>
<keyword evidence="3" id="KW-1185">Reference proteome</keyword>
<proteinExistence type="predicted"/>
<dbReference type="EMBL" id="JBHSKX010000002">
    <property type="protein sequence ID" value="MFC5367909.1"/>
    <property type="molecule type" value="Genomic_DNA"/>
</dbReference>
<sequence>MPFQPGSFLRDLRDISGWKLRAFFAVYYTYVGLWLTLSTRVRLGTHVFDEDWDLLVVLDTCRVDALEAVADEYDFLDGVGSITSLGSTSVEWLSQTFDREHADQIARTAYVTGKLDSESIFRDGDYPPAYRQPPATWPAWDVVSADDFGLLDEVWHDGTDERLRVVPPRPLTERAIRAGRETDHDRLVVHYMQPHTPYIAELLSTGVGSETTVPAVDADPFSALRAGSVDRAEVWDRYLDNLRLVLDDVALLLENVDAERVVITADHGEGFGEYGVYEHPIGCPFPTVKRVPWAVTTATDTGSYPTPSGVADSDVTDSDVTDPEAPGESPTEHIAQDGGVPDGDGTENCYGVSNE</sequence>
<accession>A0ABD5RCY9</accession>
<evidence type="ECO:0000256" key="1">
    <source>
        <dbReference type="SAM" id="MobiDB-lite"/>
    </source>
</evidence>